<evidence type="ECO:0000256" key="1">
    <source>
        <dbReference type="SAM" id="Coils"/>
    </source>
</evidence>
<feature type="compositionally biased region" description="Low complexity" evidence="2">
    <location>
        <begin position="836"/>
        <end position="849"/>
    </location>
</feature>
<accession>A0ABR4G5P9</accession>
<feature type="compositionally biased region" description="Basic and acidic residues" evidence="2">
    <location>
        <begin position="638"/>
        <end position="647"/>
    </location>
</feature>
<feature type="compositionally biased region" description="Gly residues" evidence="2">
    <location>
        <begin position="260"/>
        <end position="269"/>
    </location>
</feature>
<feature type="region of interest" description="Disordered" evidence="2">
    <location>
        <begin position="99"/>
        <end position="219"/>
    </location>
</feature>
<sequence>MSVLRETNPIADKSGLLDLKHPARYCSGFSILGRSHLDHLPNTKFSPAVASTPVPDAVWLVYVYVDKAGSILTLSSFLPPTQPQPTSAVHHLPSRTLDETYDVHDPSTFTTQSQQRQQQAAPDPAPNPSTYPSNRPSSALDNPRTLRRTSRYSPRRPGSVDASGRPFRVEQTIPVLVRPASEHLSQAPSFTRTKNEDEDSDSAPDDNPLTANGSYWPRRSTRVSHNTASAILWALEEAIRKPFPFTADWEEVNASMSDLGGPGASGLTGNGRSQNGASRAAQGPIPLNTHTASGVRTPTDIMRQRRDREARKKAEQEARDREQEEADRRRLQQEQQARAAQASAQAYPAGVAADRPSQRRAAARAPAASEPRAATNIPGPSPTSPRRTEAQPQGQILSAQPRQPVPAVAFPPQQSSQIKLAPQQTQPPPQPSQPATSQAQQQSGQPSSQQPRRVAFPHAFERWETLSSHWEGLTSYWIRKLEQNNEALERDPVSQQMARQVTDLSAAGANLFHAVVELQRLRASSERKFQRWFFDTRAEQERAKELQAELERQIRTERQARAEAANSLQKADSDKTRIEELLREMRRELQISKDEARRAWEELGRREQEERDRTNSLRNGEPTLVGGVQVVPMIAGIPRRDPGRPPTREGPYAGGDGKDLYGDTPVSPVGTDPFVEGQRSVHEPDVTSYSQAPPPTSTAAAQAQGHYTGHYYEPEAPYPPPQPTAGREPSIGSSEPGEDYGYQQNPNQSRQIIYPRPMSEESDEYEHGSLDGSEPGYVTSTMPPTSGALYAPGYDQNVDYSGSGWGPGWESLTPRHRHPTRLSDVLEEEEPRTTPSRASRASQASRSVQ</sequence>
<feature type="compositionally biased region" description="Low complexity" evidence="2">
    <location>
        <begin position="433"/>
        <end position="451"/>
    </location>
</feature>
<name>A0ABR4G5P9_9EURO</name>
<evidence type="ECO:0000313" key="3">
    <source>
        <dbReference type="EMBL" id="KAL2794333.1"/>
    </source>
</evidence>
<dbReference type="EMBL" id="JBFTWV010000046">
    <property type="protein sequence ID" value="KAL2794333.1"/>
    <property type="molecule type" value="Genomic_DNA"/>
</dbReference>
<feature type="compositionally biased region" description="Polar residues" evidence="2">
    <location>
        <begin position="742"/>
        <end position="751"/>
    </location>
</feature>
<feature type="region of interest" description="Disordered" evidence="2">
    <location>
        <begin position="602"/>
        <end position="849"/>
    </location>
</feature>
<feature type="region of interest" description="Disordered" evidence="2">
    <location>
        <begin position="256"/>
        <end position="453"/>
    </location>
</feature>
<protein>
    <submittedName>
        <fullName evidence="3">Uncharacterized protein</fullName>
    </submittedName>
</protein>
<organism evidence="3 4">
    <name type="scientific">Aspergillus keveii</name>
    <dbReference type="NCBI Taxonomy" id="714993"/>
    <lineage>
        <taxon>Eukaryota</taxon>
        <taxon>Fungi</taxon>
        <taxon>Dikarya</taxon>
        <taxon>Ascomycota</taxon>
        <taxon>Pezizomycotina</taxon>
        <taxon>Eurotiomycetes</taxon>
        <taxon>Eurotiomycetidae</taxon>
        <taxon>Eurotiales</taxon>
        <taxon>Aspergillaceae</taxon>
        <taxon>Aspergillus</taxon>
        <taxon>Aspergillus subgen. Nidulantes</taxon>
    </lineage>
</organism>
<keyword evidence="4" id="KW-1185">Reference proteome</keyword>
<feature type="coiled-coil region" evidence="1">
    <location>
        <begin position="536"/>
        <end position="595"/>
    </location>
</feature>
<feature type="compositionally biased region" description="Low complexity" evidence="2">
    <location>
        <begin position="333"/>
        <end position="374"/>
    </location>
</feature>
<evidence type="ECO:0000313" key="4">
    <source>
        <dbReference type="Proteomes" id="UP001610563"/>
    </source>
</evidence>
<feature type="compositionally biased region" description="Polar residues" evidence="2">
    <location>
        <begin position="183"/>
        <end position="192"/>
    </location>
</feature>
<proteinExistence type="predicted"/>
<feature type="compositionally biased region" description="Basic residues" evidence="2">
    <location>
        <begin position="145"/>
        <end position="154"/>
    </location>
</feature>
<feature type="compositionally biased region" description="Low complexity" evidence="2">
    <location>
        <begin position="399"/>
        <end position="414"/>
    </location>
</feature>
<feature type="compositionally biased region" description="Low complexity" evidence="2">
    <location>
        <begin position="687"/>
        <end position="704"/>
    </location>
</feature>
<feature type="compositionally biased region" description="Low complexity" evidence="2">
    <location>
        <begin position="106"/>
        <end position="122"/>
    </location>
</feature>
<feature type="compositionally biased region" description="Basic and acidic residues" evidence="2">
    <location>
        <begin position="302"/>
        <end position="332"/>
    </location>
</feature>
<keyword evidence="1" id="KW-0175">Coiled coil</keyword>
<comment type="caution">
    <text evidence="3">The sequence shown here is derived from an EMBL/GenBank/DDBJ whole genome shotgun (WGS) entry which is preliminary data.</text>
</comment>
<evidence type="ECO:0000256" key="2">
    <source>
        <dbReference type="SAM" id="MobiDB-lite"/>
    </source>
</evidence>
<reference evidence="3 4" key="1">
    <citation type="submission" date="2024-07" db="EMBL/GenBank/DDBJ databases">
        <title>Section-level genome sequencing and comparative genomics of Aspergillus sections Usti and Cavernicolus.</title>
        <authorList>
            <consortium name="Lawrence Berkeley National Laboratory"/>
            <person name="Nybo J.L."/>
            <person name="Vesth T.C."/>
            <person name="Theobald S."/>
            <person name="Frisvad J.C."/>
            <person name="Larsen T.O."/>
            <person name="Kjaerboelling I."/>
            <person name="Rothschild-Mancinelli K."/>
            <person name="Lyhne E.K."/>
            <person name="Kogle M.E."/>
            <person name="Barry K."/>
            <person name="Clum A."/>
            <person name="Na H."/>
            <person name="Ledsgaard L."/>
            <person name="Lin J."/>
            <person name="Lipzen A."/>
            <person name="Kuo A."/>
            <person name="Riley R."/>
            <person name="Mondo S."/>
            <person name="Labutti K."/>
            <person name="Haridas S."/>
            <person name="Pangalinan J."/>
            <person name="Salamov A.A."/>
            <person name="Simmons B.A."/>
            <person name="Magnuson J.K."/>
            <person name="Chen J."/>
            <person name="Drula E."/>
            <person name="Henrissat B."/>
            <person name="Wiebenga A."/>
            <person name="Lubbers R.J."/>
            <person name="Gomes A.C."/>
            <person name="Makela M.R."/>
            <person name="Stajich J."/>
            <person name="Grigoriev I.V."/>
            <person name="Mortensen U.H."/>
            <person name="De Vries R.P."/>
            <person name="Baker S.E."/>
            <person name="Andersen M.R."/>
        </authorList>
    </citation>
    <scope>NUCLEOTIDE SEQUENCE [LARGE SCALE GENOMIC DNA]</scope>
    <source>
        <strain evidence="3 4">CBS 209.92</strain>
    </source>
</reference>
<feature type="compositionally biased region" description="Polar residues" evidence="2">
    <location>
        <begin position="130"/>
        <end position="140"/>
    </location>
</feature>
<gene>
    <name evidence="3" type="ORF">BJX66DRAFT_337981</name>
</gene>
<dbReference type="Proteomes" id="UP001610563">
    <property type="component" value="Unassembled WGS sequence"/>
</dbReference>
<feature type="compositionally biased region" description="Basic and acidic residues" evidence="2">
    <location>
        <begin position="602"/>
        <end position="615"/>
    </location>
</feature>